<reference evidence="3 4" key="1">
    <citation type="journal article" date="2016" name="Mol. Biol. Evol.">
        <title>Comparative Genomics of Early-Diverging Mushroom-Forming Fungi Provides Insights into the Origins of Lignocellulose Decay Capabilities.</title>
        <authorList>
            <person name="Nagy L.G."/>
            <person name="Riley R."/>
            <person name="Tritt A."/>
            <person name="Adam C."/>
            <person name="Daum C."/>
            <person name="Floudas D."/>
            <person name="Sun H."/>
            <person name="Yadav J.S."/>
            <person name="Pangilinan J."/>
            <person name="Larsson K.H."/>
            <person name="Matsuura K."/>
            <person name="Barry K."/>
            <person name="Labutti K."/>
            <person name="Kuo R."/>
            <person name="Ohm R.A."/>
            <person name="Bhattacharya S.S."/>
            <person name="Shirouzu T."/>
            <person name="Yoshinaga Y."/>
            <person name="Martin F.M."/>
            <person name="Grigoriev I.V."/>
            <person name="Hibbett D.S."/>
        </authorList>
    </citation>
    <scope>NUCLEOTIDE SEQUENCE [LARGE SCALE GENOMIC DNA]</scope>
    <source>
        <strain evidence="3 4">93-53</strain>
    </source>
</reference>
<dbReference type="GeneID" id="63822574"/>
<dbReference type="EMBL" id="KV427610">
    <property type="protein sequence ID" value="KZT10194.1"/>
    <property type="molecule type" value="Genomic_DNA"/>
</dbReference>
<evidence type="ECO:0000256" key="1">
    <source>
        <dbReference type="SAM" id="MobiDB-lite"/>
    </source>
</evidence>
<keyword evidence="4" id="KW-1185">Reference proteome</keyword>
<accession>A0A165GDE1</accession>
<dbReference type="Pfam" id="PF17667">
    <property type="entry name" value="Pkinase_fungal"/>
    <property type="match status" value="1"/>
</dbReference>
<name>A0A165GDE1_9APHY</name>
<proteinExistence type="predicted"/>
<dbReference type="OrthoDB" id="2801804at2759"/>
<evidence type="ECO:0000313" key="4">
    <source>
        <dbReference type="Proteomes" id="UP000076871"/>
    </source>
</evidence>
<sequence length="796" mass="89924">MQGKYHYLCESDDQFLETFFPAKNFDPTITNKSFAEDTFKSVRTLDDHKPGSRPIPLEDAMYRDFKKCAEDVDMIPQGYKFAITADRPGPEDPSKQKVDVAFFHQSDFEGEIPDHGLPHWSKMRMFIEFKRSNLSDPFGGLKEEAMTGVRASVRAQVVSYAENVFNFQQRTRVYSIIIFGNYLRILMFDKAGCVVSARISYKKNPTIIGQFLLRFCDSNKRQQGIDTTALRIPEGSLEYALMDKAPESVTLEEDFEFIKRSYKESLDKKWPRWKLVVEGDDYLVGKPRVKAAGVVGRGTRSYTAYHVKDKAFCWLKDAWRVELPGIDKEGDVLLDLHRAGVEFVPTLLCHGDVEDEGGVQRTVSQDYPKTAKEKNASEETTSQGAKADGPSSSKSDEPAPTQPDTIIPDRRFTHYRMVVREVGMPLEDFENCRELVELVADGVEAHGQACNKAGYLHRDVSGGNMVIVPLKAKGDTERKRHGLLIDWEFAKRLKAIEDGGAVQNDMPRQTERTGTWQFQSARILNNPRSPVEIQDELESFFYIILYNGIRYTTHNCPDVPSFLYQFFDVAPVYDKQYSSPAWKKMAMATGVIQVKQNGEQLRFFPRAVDSDSPTPSADLNVLCIEHPLNATVAVLLSWFYALYWLRIPVTTSTGVKGDDDIEAKRKRLLAQLTLEDRTATAEKLASHQPMIRLLRGQAESEKWPMVDKIGDLLPKNWNPEKAAAHVESASYPSGSGRKRDGDAMQLDPRPEASKRLRMEAETGSDSDRVPDSPTPAPRYTLRSSLGSNSKGKGRAR</sequence>
<feature type="compositionally biased region" description="Basic and acidic residues" evidence="1">
    <location>
        <begin position="737"/>
        <end position="770"/>
    </location>
</feature>
<gene>
    <name evidence="3" type="ORF">LAESUDRAFT_674007</name>
</gene>
<dbReference type="PANTHER" id="PTHR38248">
    <property type="entry name" value="FUNK1 6"/>
    <property type="match status" value="1"/>
</dbReference>
<evidence type="ECO:0000259" key="2">
    <source>
        <dbReference type="Pfam" id="PF17667"/>
    </source>
</evidence>
<dbReference type="Proteomes" id="UP000076871">
    <property type="component" value="Unassembled WGS sequence"/>
</dbReference>
<feature type="compositionally biased region" description="Polar residues" evidence="1">
    <location>
        <begin position="781"/>
        <end position="790"/>
    </location>
</feature>
<dbReference type="AlphaFoldDB" id="A0A165GDE1"/>
<feature type="region of interest" description="Disordered" evidence="1">
    <location>
        <begin position="723"/>
        <end position="796"/>
    </location>
</feature>
<dbReference type="InterPro" id="IPR011009">
    <property type="entry name" value="Kinase-like_dom_sf"/>
</dbReference>
<dbReference type="SUPFAM" id="SSF56112">
    <property type="entry name" value="Protein kinase-like (PK-like)"/>
    <property type="match status" value="1"/>
</dbReference>
<evidence type="ECO:0000313" key="3">
    <source>
        <dbReference type="EMBL" id="KZT10194.1"/>
    </source>
</evidence>
<feature type="domain" description="Fungal-type protein kinase" evidence="2">
    <location>
        <begin position="141"/>
        <end position="546"/>
    </location>
</feature>
<dbReference type="Gene3D" id="1.10.510.10">
    <property type="entry name" value="Transferase(Phosphotransferase) domain 1"/>
    <property type="match status" value="1"/>
</dbReference>
<protein>
    <recommendedName>
        <fullName evidence="2">Fungal-type protein kinase domain-containing protein</fullName>
    </recommendedName>
</protein>
<dbReference type="InParanoid" id="A0A165GDE1"/>
<dbReference type="RefSeq" id="XP_040767934.1">
    <property type="nucleotide sequence ID" value="XM_040905544.1"/>
</dbReference>
<dbReference type="InterPro" id="IPR040976">
    <property type="entry name" value="Pkinase_fungal"/>
</dbReference>
<dbReference type="PANTHER" id="PTHR38248:SF2">
    <property type="entry name" value="FUNK1 11"/>
    <property type="match status" value="1"/>
</dbReference>
<feature type="region of interest" description="Disordered" evidence="1">
    <location>
        <begin position="359"/>
        <end position="408"/>
    </location>
</feature>
<organism evidence="3 4">
    <name type="scientific">Laetiporus sulphureus 93-53</name>
    <dbReference type="NCBI Taxonomy" id="1314785"/>
    <lineage>
        <taxon>Eukaryota</taxon>
        <taxon>Fungi</taxon>
        <taxon>Dikarya</taxon>
        <taxon>Basidiomycota</taxon>
        <taxon>Agaricomycotina</taxon>
        <taxon>Agaricomycetes</taxon>
        <taxon>Polyporales</taxon>
        <taxon>Laetiporus</taxon>
    </lineage>
</organism>